<dbReference type="OrthoDB" id="102511at2759"/>
<dbReference type="InterPro" id="IPR018864">
    <property type="entry name" value="Nucleoporin_Nup188_N"/>
</dbReference>
<dbReference type="Pfam" id="PF21093">
    <property type="entry name" value="Nup188_N-subdom_III"/>
    <property type="match status" value="1"/>
</dbReference>
<keyword evidence="5" id="KW-0811">Translocation</keyword>
<name>A0A8B6BHD8_MYTGA</name>
<dbReference type="GO" id="GO:0051028">
    <property type="term" value="P:mRNA transport"/>
    <property type="evidence" value="ECO:0007669"/>
    <property type="project" value="UniProtKB-KW"/>
</dbReference>
<keyword evidence="14" id="KW-1185">Reference proteome</keyword>
<evidence type="ECO:0000256" key="1">
    <source>
        <dbReference type="ARBA" id="ARBA00004567"/>
    </source>
</evidence>
<evidence type="ECO:0000256" key="4">
    <source>
        <dbReference type="ARBA" id="ARBA00022927"/>
    </source>
</evidence>
<keyword evidence="6" id="KW-0906">Nuclear pore complex</keyword>
<organism evidence="13 14">
    <name type="scientific">Mytilus galloprovincialis</name>
    <name type="common">Mediterranean mussel</name>
    <dbReference type="NCBI Taxonomy" id="29158"/>
    <lineage>
        <taxon>Eukaryota</taxon>
        <taxon>Metazoa</taxon>
        <taxon>Spiralia</taxon>
        <taxon>Lophotrochozoa</taxon>
        <taxon>Mollusca</taxon>
        <taxon>Bivalvia</taxon>
        <taxon>Autobranchia</taxon>
        <taxon>Pteriomorphia</taxon>
        <taxon>Mytilida</taxon>
        <taxon>Mytiloidea</taxon>
        <taxon>Mytilidae</taxon>
        <taxon>Mytilinae</taxon>
        <taxon>Mytilus</taxon>
    </lineage>
</organism>
<keyword evidence="2" id="KW-0813">Transport</keyword>
<comment type="subcellular location">
    <subcellularLocation>
        <location evidence="1">Nucleus</location>
        <location evidence="1">Nuclear pore complex</location>
    </subcellularLocation>
</comment>
<evidence type="ECO:0000256" key="6">
    <source>
        <dbReference type="ARBA" id="ARBA00023132"/>
    </source>
</evidence>
<dbReference type="PANTHER" id="PTHR31431:SF1">
    <property type="entry name" value="NUCLEOPORIN NUP188"/>
    <property type="match status" value="1"/>
</dbReference>
<evidence type="ECO:0000256" key="2">
    <source>
        <dbReference type="ARBA" id="ARBA00022448"/>
    </source>
</evidence>
<evidence type="ECO:0000256" key="3">
    <source>
        <dbReference type="ARBA" id="ARBA00022816"/>
    </source>
</evidence>
<evidence type="ECO:0000313" key="14">
    <source>
        <dbReference type="Proteomes" id="UP000596742"/>
    </source>
</evidence>
<feature type="compositionally biased region" description="Low complexity" evidence="10">
    <location>
        <begin position="1565"/>
        <end position="1577"/>
    </location>
</feature>
<dbReference type="GO" id="GO:0006606">
    <property type="term" value="P:protein import into nucleus"/>
    <property type="evidence" value="ECO:0007669"/>
    <property type="project" value="TreeGrafter"/>
</dbReference>
<evidence type="ECO:0000256" key="5">
    <source>
        <dbReference type="ARBA" id="ARBA00023010"/>
    </source>
</evidence>
<protein>
    <recommendedName>
        <fullName evidence="9">Nucleoporin NUP188</fullName>
    </recommendedName>
</protein>
<proteinExistence type="inferred from homology"/>
<feature type="domain" description="Nucleoporin Nup188 N-terminal" evidence="11">
    <location>
        <begin position="31"/>
        <end position="486"/>
    </location>
</feature>
<gene>
    <name evidence="13" type="ORF">MGAL_10B087907</name>
</gene>
<dbReference type="GO" id="GO:0006405">
    <property type="term" value="P:RNA export from nucleus"/>
    <property type="evidence" value="ECO:0007669"/>
    <property type="project" value="TreeGrafter"/>
</dbReference>
<dbReference type="InterPro" id="IPR048883">
    <property type="entry name" value="Nup188_N-subdom_III"/>
</dbReference>
<feature type="compositionally biased region" description="Polar residues" evidence="10">
    <location>
        <begin position="1380"/>
        <end position="1398"/>
    </location>
</feature>
<keyword evidence="3" id="KW-0509">mRNA transport</keyword>
<dbReference type="Pfam" id="PF10487">
    <property type="entry name" value="Nup188_N"/>
    <property type="match status" value="1"/>
</dbReference>
<sequence length="1615" mass="183893">MAGQLKSESFGNRYLWQLINGTGFLRPNEYVKRELKKNEDKISKGLLFFRKPVTVAGDVLKEKKLSKVHHDFLIKLSSFLGLDEEGSYELFNSFLASDYRGSQKNLQSLLSNDRHCQSLIYKVRDYYFTERLYLLQCIKVVINFWQDDAHPYKDEFQQIMEVLNTDGLLFKKIDEQLKWVLDENLPTWETHSVLMTDRQALIWAHQNLKEQSELLEIFLIYLKDFEISVDQLIELIETFRRHGFGRRQSYKHILRETAEQFIRKIGYLEVLILLEAVDLETLHVCNQLGSFDDHFILKDEDLYKKVDKIVTSMGSEPCHGPILLCWATIRLLYGDKSDLNITRKLGNLAIQLRVFDVLFNLLNTEPFNGKTTYVCSVAQFVLYNLFVNVMSAFEESTLGRDREIEMLHKDLCQILKLEYCVEDFWQKGLDEGLGTVFQSAKLRFPLDFTTMVLFSTSLSEANENSAKRIYETWKNLLRYTEPLDRNYAADLMATKDPAIWKLARNKFPFSGKDFKIDAGTYGQILQDSGKPEEGPIIQWEVTYNGWELLICEIEDLLNQASNGTGNVPLSLVTKVTLITQFVKAMTSSYPAVIDELTPITECLYQVIHRFSRFTPVPLDLISSCIDCLKCVAKIHPKQVWHSMKQTGLLPYLTGNVDNYAEVVSGQEVSAGSYGQLLAGTELIQGHYPVTCSLLDLMSNLIQPFFEHEIEGELMAPVLYILREVFPVFQKWRYVVPTKREQIGHSCLEIFHKILTFLTKKQKTVLKRPQLQQVCVYSLLFTEAGRALLEIIGTGSDTVEYALAQQGSIINEGTGTEIIKLIQMSFSVLNRLLLLKSPDLLVSPMENALSSQPAGRQTQHIVATIAQYIYHRHNPRLPTLACLLLKRLAMVSRMSILACLGGEAEAIRDMYLTRLQAVTEDLRLKVVILELLSVCVEEQPGLIEMFLNVQPSTPASNTLGADSKTKKKDLSLGKTSCLLTVHNLMEAKKQGKYYCPPDLLCACLDFIHSLWAGMRETAMAVLRERETFWLSVCAPLTRDIPNGSEYQPVLPYQIKTISFVMKVLAQELYSVTSSKLDVRLKKVLKDVSQADSCLTNRMRMIKELESVITQMLSNSKTLIPTIQLGILGAITAILQYNRDNKTINLGENSAVAVAILPSMCTLLLQSCRELPPPGDLTNKSDDKENMSDVRIKARQALSYVHAAFLLLLTIAKNEKGAESVVMSGLVQHTCLSVMLLYQKETEFFPKTLSVGKPKESMAGTEDKCQWHTVLCVCLDLYATILGLLKYSFLEDSLNFVGAHQDRMQECLERSRITMTDAAMLEAEKTCAFINLLSKFNREWRLHLGESLVKLQTSMMYMTQTFIAFLMRPRYLQQVLEQQNGQTSRPRFTASPVLQQQSSTEDIDKPSKQLVHIQHRMLDVLSHSLSSLKKFTPDLCEILHEQNMDYSEFDPFLALAFSGPSPDQDSIPSFGTLTSCIRDVCVKLLMKEVRSPHKNSNSEEGSPEIIPKNLIHYVMENALYIVMSQATRYLRDPHLPSSEKQLLKRELGTEMNYFLMELQRYLRRGTPSSPSAAKSPRPALSTTTPMLGRSLSQSSFASTPETEFFKFVQEFVIQVLK</sequence>
<dbReference type="Proteomes" id="UP000596742">
    <property type="component" value="Unassembled WGS sequence"/>
</dbReference>
<dbReference type="InterPro" id="IPR044840">
    <property type="entry name" value="Nup188"/>
</dbReference>
<feature type="domain" description="Nucleoporin Nup188 N-terminal subdomain III" evidence="12">
    <location>
        <begin position="537"/>
        <end position="948"/>
    </location>
</feature>
<evidence type="ECO:0000259" key="11">
    <source>
        <dbReference type="Pfam" id="PF10487"/>
    </source>
</evidence>
<dbReference type="PANTHER" id="PTHR31431">
    <property type="entry name" value="NUCLEOPORIN NUP188 HOMOLOG"/>
    <property type="match status" value="1"/>
</dbReference>
<dbReference type="EMBL" id="UYJE01000174">
    <property type="protein sequence ID" value="VDH90784.1"/>
    <property type="molecule type" value="Genomic_DNA"/>
</dbReference>
<feature type="region of interest" description="Disordered" evidence="10">
    <location>
        <begin position="1563"/>
        <end position="1584"/>
    </location>
</feature>
<keyword evidence="4" id="KW-0653">Protein transport</keyword>
<evidence type="ECO:0000256" key="8">
    <source>
        <dbReference type="ARBA" id="ARBA00038387"/>
    </source>
</evidence>
<reference evidence="13" key="1">
    <citation type="submission" date="2018-11" db="EMBL/GenBank/DDBJ databases">
        <authorList>
            <person name="Alioto T."/>
            <person name="Alioto T."/>
        </authorList>
    </citation>
    <scope>NUCLEOTIDE SEQUENCE</scope>
</reference>
<evidence type="ECO:0000313" key="13">
    <source>
        <dbReference type="EMBL" id="VDH90784.1"/>
    </source>
</evidence>
<keyword evidence="7" id="KW-0539">Nucleus</keyword>
<dbReference type="GO" id="GO:0017056">
    <property type="term" value="F:structural constituent of nuclear pore"/>
    <property type="evidence" value="ECO:0007669"/>
    <property type="project" value="InterPro"/>
</dbReference>
<accession>A0A8B6BHD8</accession>
<evidence type="ECO:0000256" key="9">
    <source>
        <dbReference type="ARBA" id="ARBA00040174"/>
    </source>
</evidence>
<evidence type="ECO:0000259" key="12">
    <source>
        <dbReference type="Pfam" id="PF21093"/>
    </source>
</evidence>
<evidence type="ECO:0000256" key="10">
    <source>
        <dbReference type="SAM" id="MobiDB-lite"/>
    </source>
</evidence>
<comment type="caution">
    <text evidence="13">The sequence shown here is derived from an EMBL/GenBank/DDBJ whole genome shotgun (WGS) entry which is preliminary data.</text>
</comment>
<dbReference type="GO" id="GO:0044611">
    <property type="term" value="C:nuclear pore inner ring"/>
    <property type="evidence" value="ECO:0007669"/>
    <property type="project" value="TreeGrafter"/>
</dbReference>
<evidence type="ECO:0000256" key="7">
    <source>
        <dbReference type="ARBA" id="ARBA00023242"/>
    </source>
</evidence>
<comment type="similarity">
    <text evidence="8">Belongs to the Nup188 family.</text>
</comment>
<feature type="region of interest" description="Disordered" evidence="10">
    <location>
        <begin position="1380"/>
        <end position="1403"/>
    </location>
</feature>